<reference evidence="1" key="1">
    <citation type="submission" date="2023-02" db="EMBL/GenBank/DDBJ databases">
        <title>Isolation, identification, and genome analysis of Vibrio campbellii in the Penaeus vannamei larvae stage.</title>
        <authorList>
            <person name="Huang T."/>
            <person name="Zhang B."/>
        </authorList>
    </citation>
    <scope>NUCLEOTIDE SEQUENCE</scope>
    <source>
        <strain evidence="1">20220413_1</strain>
    </source>
</reference>
<organism evidence="1 2">
    <name type="scientific">Vibrio campbellii</name>
    <dbReference type="NCBI Taxonomy" id="680"/>
    <lineage>
        <taxon>Bacteria</taxon>
        <taxon>Pseudomonadati</taxon>
        <taxon>Pseudomonadota</taxon>
        <taxon>Gammaproteobacteria</taxon>
        <taxon>Vibrionales</taxon>
        <taxon>Vibrionaceae</taxon>
        <taxon>Vibrio</taxon>
    </lineage>
</organism>
<dbReference type="EMBL" id="CP117989">
    <property type="protein sequence ID" value="WDG10133.1"/>
    <property type="molecule type" value="Genomic_DNA"/>
</dbReference>
<accession>A0AAQ2Y1K2</accession>
<proteinExistence type="predicted"/>
<dbReference type="AlphaFoldDB" id="A0AAQ2Y1K2"/>
<protein>
    <submittedName>
        <fullName evidence="1">Uncharacterized protein</fullName>
    </submittedName>
</protein>
<name>A0AAQ2Y1K2_9VIBR</name>
<sequence length="58" mass="6595">MHNIGEDKHNCRPQTRVWVDTDITIGHHDGFKLCDVDDGYALGLLLRSQEAKKSMSLE</sequence>
<evidence type="ECO:0000313" key="2">
    <source>
        <dbReference type="Proteomes" id="UP001219537"/>
    </source>
</evidence>
<evidence type="ECO:0000313" key="1">
    <source>
        <dbReference type="EMBL" id="WDG10133.1"/>
    </source>
</evidence>
<gene>
    <name evidence="1" type="ORF">PUN50_22420</name>
</gene>
<dbReference type="Proteomes" id="UP001219537">
    <property type="component" value="Chromosome 2"/>
</dbReference>